<organism evidence="1">
    <name type="scientific">Rhizophora mucronata</name>
    <name type="common">Asiatic mangrove</name>
    <dbReference type="NCBI Taxonomy" id="61149"/>
    <lineage>
        <taxon>Eukaryota</taxon>
        <taxon>Viridiplantae</taxon>
        <taxon>Streptophyta</taxon>
        <taxon>Embryophyta</taxon>
        <taxon>Tracheophyta</taxon>
        <taxon>Spermatophyta</taxon>
        <taxon>Magnoliopsida</taxon>
        <taxon>eudicotyledons</taxon>
        <taxon>Gunneridae</taxon>
        <taxon>Pentapetalae</taxon>
        <taxon>rosids</taxon>
        <taxon>fabids</taxon>
        <taxon>Malpighiales</taxon>
        <taxon>Rhizophoraceae</taxon>
        <taxon>Rhizophora</taxon>
    </lineage>
</organism>
<protein>
    <submittedName>
        <fullName evidence="1">Uncharacterized protein</fullName>
    </submittedName>
</protein>
<dbReference type="EMBL" id="GGEC01088047">
    <property type="protein sequence ID" value="MBX68531.1"/>
    <property type="molecule type" value="Transcribed_RNA"/>
</dbReference>
<evidence type="ECO:0000313" key="1">
    <source>
        <dbReference type="EMBL" id="MBX68531.1"/>
    </source>
</evidence>
<reference evidence="1" key="1">
    <citation type="submission" date="2018-02" db="EMBL/GenBank/DDBJ databases">
        <title>Rhizophora mucronata_Transcriptome.</title>
        <authorList>
            <person name="Meera S.P."/>
            <person name="Sreeshan A."/>
            <person name="Augustine A."/>
        </authorList>
    </citation>
    <scope>NUCLEOTIDE SEQUENCE</scope>
    <source>
        <tissue evidence="1">Leaf</tissue>
    </source>
</reference>
<name>A0A2P2QNS7_RHIMU</name>
<proteinExistence type="predicted"/>
<accession>A0A2P2QNS7</accession>
<sequence length="63" mass="7362">MNSDKDTLQIDIEVVLYVELINSSETQSMISMIIRQDYLWSQRPLLKGVGVLESLIVLLWFEF</sequence>
<dbReference type="AlphaFoldDB" id="A0A2P2QNS7"/>